<dbReference type="eggNOG" id="COG0297">
    <property type="taxonomic scope" value="Bacteria"/>
</dbReference>
<gene>
    <name evidence="7" type="primary">glgA</name>
    <name evidence="10" type="ORF">U27_02091</name>
</gene>
<dbReference type="SUPFAM" id="SSF53756">
    <property type="entry name" value="UDP-Glycosyltransferase/glycogen phosphorylase"/>
    <property type="match status" value="1"/>
</dbReference>
<evidence type="ECO:0000259" key="8">
    <source>
        <dbReference type="Pfam" id="PF00534"/>
    </source>
</evidence>
<evidence type="ECO:0000256" key="6">
    <source>
        <dbReference type="ARBA" id="ARBA00023056"/>
    </source>
</evidence>
<feature type="binding site" evidence="7">
    <location>
        <position position="15"/>
    </location>
    <ligand>
        <name>ADP-alpha-D-glucose</name>
        <dbReference type="ChEBI" id="CHEBI:57498"/>
    </ligand>
</feature>
<dbReference type="EMBL" id="DF820463">
    <property type="protein sequence ID" value="GAK55259.1"/>
    <property type="molecule type" value="Genomic_DNA"/>
</dbReference>
<evidence type="ECO:0000256" key="5">
    <source>
        <dbReference type="ARBA" id="ARBA00022679"/>
    </source>
</evidence>
<dbReference type="PANTHER" id="PTHR45825">
    <property type="entry name" value="GRANULE-BOUND STARCH SYNTHASE 1, CHLOROPLASTIC/AMYLOPLASTIC"/>
    <property type="match status" value="1"/>
</dbReference>
<feature type="domain" description="Glycosyl transferase family 1" evidence="8">
    <location>
        <begin position="294"/>
        <end position="456"/>
    </location>
</feature>
<dbReference type="GO" id="GO:0004373">
    <property type="term" value="F:alpha-1,4-glucan glucosyltransferase (UDP-glucose donor) activity"/>
    <property type="evidence" value="ECO:0007669"/>
    <property type="project" value="InterPro"/>
</dbReference>
<dbReference type="HOGENOM" id="CLU_009583_18_2_0"/>
<dbReference type="AlphaFoldDB" id="A0A0S6W9U9"/>
<evidence type="ECO:0000313" key="10">
    <source>
        <dbReference type="EMBL" id="GAK55259.1"/>
    </source>
</evidence>
<protein>
    <recommendedName>
        <fullName evidence="7">Glycogen synthase</fullName>
        <ecNumber evidence="7">2.4.1.21</ecNumber>
    </recommendedName>
    <alternativeName>
        <fullName evidence="7">Starch [bacterial glycogen] synthase</fullName>
    </alternativeName>
</protein>
<keyword evidence="6 7" id="KW-0320">Glycogen biosynthesis</keyword>
<dbReference type="GO" id="GO:0009011">
    <property type="term" value="F:alpha-1,4-glucan glucosyltransferase (ADP-glucose donor) activity"/>
    <property type="evidence" value="ECO:0007669"/>
    <property type="project" value="UniProtKB-UniRule"/>
</dbReference>
<dbReference type="STRING" id="1499967.U27_02091"/>
<comment type="catalytic activity">
    <reaction evidence="1 7">
        <text>[(1-&gt;4)-alpha-D-glucosyl](n) + ADP-alpha-D-glucose = [(1-&gt;4)-alpha-D-glucosyl](n+1) + ADP + H(+)</text>
        <dbReference type="Rhea" id="RHEA:18189"/>
        <dbReference type="Rhea" id="RHEA-COMP:9584"/>
        <dbReference type="Rhea" id="RHEA-COMP:9587"/>
        <dbReference type="ChEBI" id="CHEBI:15378"/>
        <dbReference type="ChEBI" id="CHEBI:15444"/>
        <dbReference type="ChEBI" id="CHEBI:57498"/>
        <dbReference type="ChEBI" id="CHEBI:456216"/>
        <dbReference type="EC" id="2.4.1.21"/>
    </reaction>
</comment>
<reference evidence="10" key="1">
    <citation type="journal article" date="2015" name="PeerJ">
        <title>First genomic representation of candidate bacterial phylum KSB3 points to enhanced environmental sensing as a trigger of wastewater bulking.</title>
        <authorList>
            <person name="Sekiguchi Y."/>
            <person name="Ohashi A."/>
            <person name="Parks D.H."/>
            <person name="Yamauchi T."/>
            <person name="Tyson G.W."/>
            <person name="Hugenholtz P."/>
        </authorList>
    </citation>
    <scope>NUCLEOTIDE SEQUENCE [LARGE SCALE GENOMIC DNA]</scope>
</reference>
<dbReference type="InterPro" id="IPR011835">
    <property type="entry name" value="GS/SS"/>
</dbReference>
<dbReference type="Proteomes" id="UP000030661">
    <property type="component" value="Unassembled WGS sequence"/>
</dbReference>
<dbReference type="Pfam" id="PF08323">
    <property type="entry name" value="Glyco_transf_5"/>
    <property type="match status" value="1"/>
</dbReference>
<keyword evidence="5 7" id="KW-0808">Transferase</keyword>
<dbReference type="Pfam" id="PF00534">
    <property type="entry name" value="Glycos_transf_1"/>
    <property type="match status" value="1"/>
</dbReference>
<feature type="domain" description="Starch synthase catalytic" evidence="9">
    <location>
        <begin position="2"/>
        <end position="241"/>
    </location>
</feature>
<proteinExistence type="inferred from homology"/>
<dbReference type="UniPathway" id="UPA00164"/>
<evidence type="ECO:0000256" key="1">
    <source>
        <dbReference type="ARBA" id="ARBA00001478"/>
    </source>
</evidence>
<comment type="pathway">
    <text evidence="7">Glycan biosynthesis; glycogen biosynthesis.</text>
</comment>
<dbReference type="HAMAP" id="MF_00484">
    <property type="entry name" value="Glycogen_synth"/>
    <property type="match status" value="1"/>
</dbReference>
<organism evidence="10">
    <name type="scientific">Vecturithrix granuli</name>
    <dbReference type="NCBI Taxonomy" id="1499967"/>
    <lineage>
        <taxon>Bacteria</taxon>
        <taxon>Candidatus Moduliflexota</taxon>
        <taxon>Candidatus Vecturitrichia</taxon>
        <taxon>Candidatus Vecturitrichales</taxon>
        <taxon>Candidatus Vecturitrichaceae</taxon>
        <taxon>Candidatus Vecturithrix</taxon>
    </lineage>
</organism>
<dbReference type="NCBIfam" id="NF001899">
    <property type="entry name" value="PRK00654.1-2"/>
    <property type="match status" value="1"/>
</dbReference>
<keyword evidence="11" id="KW-1185">Reference proteome</keyword>
<dbReference type="InterPro" id="IPR013534">
    <property type="entry name" value="Starch_synth_cat_dom"/>
</dbReference>
<dbReference type="CDD" id="cd03791">
    <property type="entry name" value="GT5_Glycogen_synthase_DULL1-like"/>
    <property type="match status" value="1"/>
</dbReference>
<dbReference type="Gene3D" id="3.40.50.2000">
    <property type="entry name" value="Glycogen Phosphorylase B"/>
    <property type="match status" value="2"/>
</dbReference>
<evidence type="ECO:0000313" key="11">
    <source>
        <dbReference type="Proteomes" id="UP000030661"/>
    </source>
</evidence>
<dbReference type="GO" id="GO:0005829">
    <property type="term" value="C:cytosol"/>
    <property type="evidence" value="ECO:0007669"/>
    <property type="project" value="TreeGrafter"/>
</dbReference>
<comment type="function">
    <text evidence="2 7">Synthesizes alpha-1,4-glucan chains using ADP-glucose.</text>
</comment>
<dbReference type="NCBIfam" id="TIGR02095">
    <property type="entry name" value="glgA"/>
    <property type="match status" value="1"/>
</dbReference>
<sequence length="491" mass="55546">MNILFASPEVVPFAKTGGLADVAGSLPVALKQLGHDVRVITPKYKVTDGKTFHLTPVVESLDVPISNRMETCSILEGTLGDAVPVYFIKNDNYYHRDHLYGDSQGDYPDNAERFIYFSRSILEACKAVNFAPDILHCNDWQTGLAPVYLRKIYQNEPVFARTASVYTVHNLGYQGLFWHYDMHLTGLGWDLFTPNGLEYYGKINLMKGGLLWADLISTVSQKYSEEIQTKEYGHGLEGVLQFRSADLYGIINGVDYSLWNPETDPHIVQNYSVDDLSGKLACKRDLLKEFGLPVNDSWPVLAMISRLDDQKGFDLVAEIVDTLMNMRQNLYFLILGTGHERYHKLFSHIAEKYPKKFGVRLEFNAKLAHKIEAGADMFLMPSRYEPCGLNQIYSLRYGTVPIVRATGGLNDTIKTFQPNANKGAGLGTGIKFNAYKAENLLSAIKNGLKAYKEKKSWEALMIRGMQEDFSWSASAKEYEKLYKKAYEKVHR</sequence>
<evidence type="ECO:0000256" key="2">
    <source>
        <dbReference type="ARBA" id="ARBA00002764"/>
    </source>
</evidence>
<name>A0A0S6W9U9_VECG1</name>
<accession>A0A0S6W9U9</accession>
<comment type="similarity">
    <text evidence="3 7">Belongs to the glycosyltransferase 1 family. Bacterial/plant glycogen synthase subfamily.</text>
</comment>
<evidence type="ECO:0000256" key="7">
    <source>
        <dbReference type="HAMAP-Rule" id="MF_00484"/>
    </source>
</evidence>
<dbReference type="GO" id="GO:0005978">
    <property type="term" value="P:glycogen biosynthetic process"/>
    <property type="evidence" value="ECO:0007669"/>
    <property type="project" value="UniProtKB-UniRule"/>
</dbReference>
<dbReference type="EC" id="2.4.1.21" evidence="7"/>
<dbReference type="PANTHER" id="PTHR45825:SF11">
    <property type="entry name" value="ALPHA AMYLASE DOMAIN-CONTAINING PROTEIN"/>
    <property type="match status" value="1"/>
</dbReference>
<keyword evidence="4 7" id="KW-0328">Glycosyltransferase</keyword>
<evidence type="ECO:0000256" key="3">
    <source>
        <dbReference type="ARBA" id="ARBA00010281"/>
    </source>
</evidence>
<evidence type="ECO:0000256" key="4">
    <source>
        <dbReference type="ARBA" id="ARBA00022676"/>
    </source>
</evidence>
<dbReference type="InterPro" id="IPR001296">
    <property type="entry name" value="Glyco_trans_1"/>
</dbReference>
<evidence type="ECO:0000259" key="9">
    <source>
        <dbReference type="Pfam" id="PF08323"/>
    </source>
</evidence>